<dbReference type="Pfam" id="PF14380">
    <property type="entry name" value="WAK_assoc"/>
    <property type="match status" value="1"/>
</dbReference>
<keyword evidence="14" id="KW-0675">Receptor</keyword>
<evidence type="ECO:0000313" key="21">
    <source>
        <dbReference type="EMBL" id="KAK7841736.1"/>
    </source>
</evidence>
<evidence type="ECO:0000259" key="20">
    <source>
        <dbReference type="PROSITE" id="PS50011"/>
    </source>
</evidence>
<dbReference type="InterPro" id="IPR032872">
    <property type="entry name" value="WAK_assoc_C"/>
</dbReference>
<keyword evidence="7 19" id="KW-0812">Transmembrane</keyword>
<keyword evidence="9 18" id="KW-0547">Nucleotide-binding</keyword>
<comment type="catalytic activity">
    <reaction evidence="16">
        <text>L-threonyl-[protein] + ATP = O-phospho-L-threonyl-[protein] + ADP + H(+)</text>
        <dbReference type="Rhea" id="RHEA:46608"/>
        <dbReference type="Rhea" id="RHEA-COMP:11060"/>
        <dbReference type="Rhea" id="RHEA-COMP:11605"/>
        <dbReference type="ChEBI" id="CHEBI:15378"/>
        <dbReference type="ChEBI" id="CHEBI:30013"/>
        <dbReference type="ChEBI" id="CHEBI:30616"/>
        <dbReference type="ChEBI" id="CHEBI:61977"/>
        <dbReference type="ChEBI" id="CHEBI:456216"/>
        <dbReference type="EC" id="2.7.11.1"/>
    </reaction>
</comment>
<dbReference type="EMBL" id="PKMF04000235">
    <property type="protein sequence ID" value="KAK7841736.1"/>
    <property type="molecule type" value="Genomic_DNA"/>
</dbReference>
<keyword evidence="4" id="KW-0723">Serine/threonine-protein kinase</keyword>
<evidence type="ECO:0000256" key="8">
    <source>
        <dbReference type="ARBA" id="ARBA00022729"/>
    </source>
</evidence>
<dbReference type="InterPro" id="IPR000719">
    <property type="entry name" value="Prot_kinase_dom"/>
</dbReference>
<evidence type="ECO:0000256" key="10">
    <source>
        <dbReference type="ARBA" id="ARBA00022777"/>
    </source>
</evidence>
<evidence type="ECO:0000256" key="9">
    <source>
        <dbReference type="ARBA" id="ARBA00022741"/>
    </source>
</evidence>
<dbReference type="PANTHER" id="PTHR46008:SF20">
    <property type="entry name" value="PROTEIN KINASE DOMAIN-CONTAINING PROTEIN"/>
    <property type="match status" value="1"/>
</dbReference>
<feature type="transmembrane region" description="Helical" evidence="19">
    <location>
        <begin position="252"/>
        <end position="270"/>
    </location>
</feature>
<dbReference type="GO" id="GO:0005524">
    <property type="term" value="F:ATP binding"/>
    <property type="evidence" value="ECO:0007669"/>
    <property type="project" value="UniProtKB-UniRule"/>
</dbReference>
<keyword evidence="3" id="KW-1003">Cell membrane</keyword>
<dbReference type="GO" id="GO:0005886">
    <property type="term" value="C:plasma membrane"/>
    <property type="evidence" value="ECO:0007669"/>
    <property type="project" value="UniProtKB-SubCell"/>
</dbReference>
<keyword evidence="11 18" id="KW-0067">ATP-binding</keyword>
<dbReference type="FunFam" id="3.30.200.20:FF:000214">
    <property type="entry name" value="WAK1-OsWAK receptor-like cytoplasmic kinase (OsWAK-RLCK)"/>
    <property type="match status" value="1"/>
</dbReference>
<dbReference type="Gene3D" id="3.30.200.20">
    <property type="entry name" value="Phosphorylase Kinase, domain 1"/>
    <property type="match status" value="1"/>
</dbReference>
<dbReference type="PANTHER" id="PTHR46008">
    <property type="entry name" value="LEAF RUST 10 DISEASE-RESISTANCE LOCUS RECEPTOR-LIKE PROTEIN KINASE-LIKE 1.4"/>
    <property type="match status" value="1"/>
</dbReference>
<dbReference type="InterPro" id="IPR001245">
    <property type="entry name" value="Ser-Thr/Tyr_kinase_cat_dom"/>
</dbReference>
<dbReference type="Gene3D" id="1.10.510.10">
    <property type="entry name" value="Transferase(Phosphotransferase) domain 1"/>
    <property type="match status" value="1"/>
</dbReference>
<evidence type="ECO:0000256" key="3">
    <source>
        <dbReference type="ARBA" id="ARBA00022475"/>
    </source>
</evidence>
<sequence length="647" mass="72965">MDLQNLSMSPKPSLICIFFIIFTSLVNYILSLDPKFQACVPYTCGDGPNINYPFWILHEQEPFCGNPNFTIICKDKNPVLTIANDDYIIKDIFYSNQSFLVANAMVYEDTCPAPLHNVSLGQTPFNFSLYNGDFSIFYNCGSKPYYPVYELDCASNSTHHSFAVFHKEALELHNYSLKSCRSLVDVPVDVGVNFTSLLLMNYTEVLKMGFSLNWSAQDCSSCERSSGRCGFENNEFVCFCHDRPHLKTCNDGAGACLVMVLIILGVIFLIHRRRLKKKYDPSILLSRSISYDPSGTTDQERESSYFGVHLFTYNELEEATNNFDSAKELGDGGFGTVYYGILRDGRQVAVKRLYEHNCKRVEQFMNEVEILTRLRHPNLVSLYGCTSRTSRELLLVYEYIPNGTVADHLHGDLAKPGALPFPTRMKIAVETATALAYLHASDIIHRDVKTNNILLDNNFLVKVADFGLSRLFPTDVTHVSTAPQGTPGYVDPEYHECYQLTEKSDVFSFGVVLIELISSMPAVDISRHRHEINLSNMAMNKIQNHTLHELVDTSLGFESDCTVKNMITDVAELAFQCLQYVKEMRPSMAEVLEALKDIQHRDYVKDKEEINISADDVVLLKSDPIPLSPDSALNWNISTSTTSNGSR</sequence>
<keyword evidence="5" id="KW-0597">Phosphoprotein</keyword>
<dbReference type="PROSITE" id="PS00107">
    <property type="entry name" value="PROTEIN_KINASE_ATP"/>
    <property type="match status" value="1"/>
</dbReference>
<comment type="catalytic activity">
    <reaction evidence="17">
        <text>L-seryl-[protein] + ATP = O-phospho-L-seryl-[protein] + ADP + H(+)</text>
        <dbReference type="Rhea" id="RHEA:17989"/>
        <dbReference type="Rhea" id="RHEA-COMP:9863"/>
        <dbReference type="Rhea" id="RHEA-COMP:11604"/>
        <dbReference type="ChEBI" id="CHEBI:15378"/>
        <dbReference type="ChEBI" id="CHEBI:29999"/>
        <dbReference type="ChEBI" id="CHEBI:30616"/>
        <dbReference type="ChEBI" id="CHEBI:83421"/>
        <dbReference type="ChEBI" id="CHEBI:456216"/>
        <dbReference type="EC" id="2.7.11.1"/>
    </reaction>
</comment>
<keyword evidence="22" id="KW-1185">Reference proteome</keyword>
<evidence type="ECO:0000256" key="6">
    <source>
        <dbReference type="ARBA" id="ARBA00022679"/>
    </source>
</evidence>
<evidence type="ECO:0000256" key="5">
    <source>
        <dbReference type="ARBA" id="ARBA00022553"/>
    </source>
</evidence>
<dbReference type="InterPro" id="IPR008271">
    <property type="entry name" value="Ser/Thr_kinase_AS"/>
</dbReference>
<dbReference type="AlphaFoldDB" id="A0AAW0KTM9"/>
<dbReference type="PROSITE" id="PS50011">
    <property type="entry name" value="PROTEIN_KINASE_DOM"/>
    <property type="match status" value="1"/>
</dbReference>
<dbReference type="InterPro" id="IPR011009">
    <property type="entry name" value="Kinase-like_dom_sf"/>
</dbReference>
<dbReference type="SUPFAM" id="SSF56112">
    <property type="entry name" value="Protein kinase-like (PK-like)"/>
    <property type="match status" value="1"/>
</dbReference>
<comment type="caution">
    <text evidence="21">The sequence shown here is derived from an EMBL/GenBank/DDBJ whole genome shotgun (WGS) entry which is preliminary data.</text>
</comment>
<evidence type="ECO:0000256" key="14">
    <source>
        <dbReference type="ARBA" id="ARBA00023170"/>
    </source>
</evidence>
<dbReference type="Pfam" id="PF13947">
    <property type="entry name" value="GUB_WAK_bind"/>
    <property type="match status" value="1"/>
</dbReference>
<accession>A0AAW0KTM9</accession>
<dbReference type="EC" id="2.7.11.1" evidence="2"/>
<evidence type="ECO:0000256" key="15">
    <source>
        <dbReference type="ARBA" id="ARBA00023180"/>
    </source>
</evidence>
<evidence type="ECO:0000256" key="2">
    <source>
        <dbReference type="ARBA" id="ARBA00012513"/>
    </source>
</evidence>
<keyword evidence="12 19" id="KW-1133">Transmembrane helix</keyword>
<feature type="domain" description="Protein kinase" evidence="20">
    <location>
        <begin position="323"/>
        <end position="603"/>
    </location>
</feature>
<keyword evidence="8" id="KW-0732">Signal</keyword>
<keyword evidence="10" id="KW-0418">Kinase</keyword>
<evidence type="ECO:0000256" key="19">
    <source>
        <dbReference type="SAM" id="Phobius"/>
    </source>
</evidence>
<keyword evidence="15" id="KW-0325">Glycoprotein</keyword>
<organism evidence="21 22">
    <name type="scientific">Quercus suber</name>
    <name type="common">Cork oak</name>
    <dbReference type="NCBI Taxonomy" id="58331"/>
    <lineage>
        <taxon>Eukaryota</taxon>
        <taxon>Viridiplantae</taxon>
        <taxon>Streptophyta</taxon>
        <taxon>Embryophyta</taxon>
        <taxon>Tracheophyta</taxon>
        <taxon>Spermatophyta</taxon>
        <taxon>Magnoliopsida</taxon>
        <taxon>eudicotyledons</taxon>
        <taxon>Gunneridae</taxon>
        <taxon>Pentapetalae</taxon>
        <taxon>rosids</taxon>
        <taxon>fabids</taxon>
        <taxon>Fagales</taxon>
        <taxon>Fagaceae</taxon>
        <taxon>Quercus</taxon>
    </lineage>
</organism>
<evidence type="ECO:0000256" key="16">
    <source>
        <dbReference type="ARBA" id="ARBA00047899"/>
    </source>
</evidence>
<evidence type="ECO:0000256" key="18">
    <source>
        <dbReference type="PROSITE-ProRule" id="PRU10141"/>
    </source>
</evidence>
<comment type="subcellular location">
    <subcellularLocation>
        <location evidence="1">Cell membrane</location>
        <topology evidence="1">Single-pass type I membrane protein</topology>
    </subcellularLocation>
</comment>
<dbReference type="InterPro" id="IPR017441">
    <property type="entry name" value="Protein_kinase_ATP_BS"/>
</dbReference>
<dbReference type="PROSITE" id="PS00108">
    <property type="entry name" value="PROTEIN_KINASE_ST"/>
    <property type="match status" value="1"/>
</dbReference>
<feature type="transmembrane region" description="Helical" evidence="19">
    <location>
        <begin position="12"/>
        <end position="30"/>
    </location>
</feature>
<evidence type="ECO:0000256" key="4">
    <source>
        <dbReference type="ARBA" id="ARBA00022527"/>
    </source>
</evidence>
<evidence type="ECO:0000256" key="7">
    <source>
        <dbReference type="ARBA" id="ARBA00022692"/>
    </source>
</evidence>
<keyword evidence="6" id="KW-0808">Transferase</keyword>
<feature type="binding site" evidence="18">
    <location>
        <position position="351"/>
    </location>
    <ligand>
        <name>ATP</name>
        <dbReference type="ChEBI" id="CHEBI:30616"/>
    </ligand>
</feature>
<dbReference type="InterPro" id="IPR025287">
    <property type="entry name" value="WAK_GUB"/>
</dbReference>
<evidence type="ECO:0000313" key="22">
    <source>
        <dbReference type="Proteomes" id="UP000237347"/>
    </source>
</evidence>
<name>A0AAW0KTM9_QUESU</name>
<reference evidence="21 22" key="1">
    <citation type="journal article" date="2018" name="Sci. Data">
        <title>The draft genome sequence of cork oak.</title>
        <authorList>
            <person name="Ramos A.M."/>
            <person name="Usie A."/>
            <person name="Barbosa P."/>
            <person name="Barros P.M."/>
            <person name="Capote T."/>
            <person name="Chaves I."/>
            <person name="Simoes F."/>
            <person name="Abreu I."/>
            <person name="Carrasquinho I."/>
            <person name="Faro C."/>
            <person name="Guimaraes J.B."/>
            <person name="Mendonca D."/>
            <person name="Nobrega F."/>
            <person name="Rodrigues L."/>
            <person name="Saibo N.J.M."/>
            <person name="Varela M.C."/>
            <person name="Egas C."/>
            <person name="Matos J."/>
            <person name="Miguel C.M."/>
            <person name="Oliveira M.M."/>
            <person name="Ricardo C.P."/>
            <person name="Goncalves S."/>
        </authorList>
    </citation>
    <scope>NUCLEOTIDE SEQUENCE [LARGE SCALE GENOMIC DNA]</scope>
    <source>
        <strain evidence="22">cv. HL8</strain>
    </source>
</reference>
<evidence type="ECO:0000256" key="13">
    <source>
        <dbReference type="ARBA" id="ARBA00023136"/>
    </source>
</evidence>
<gene>
    <name evidence="21" type="ORF">CFP56_015004</name>
</gene>
<keyword evidence="13 19" id="KW-0472">Membrane</keyword>
<dbReference type="Pfam" id="PF07714">
    <property type="entry name" value="PK_Tyr_Ser-Thr"/>
    <property type="match status" value="1"/>
</dbReference>
<evidence type="ECO:0000256" key="12">
    <source>
        <dbReference type="ARBA" id="ARBA00022989"/>
    </source>
</evidence>
<dbReference type="SMART" id="SM00220">
    <property type="entry name" value="S_TKc"/>
    <property type="match status" value="1"/>
</dbReference>
<evidence type="ECO:0000256" key="1">
    <source>
        <dbReference type="ARBA" id="ARBA00004251"/>
    </source>
</evidence>
<dbReference type="GO" id="GO:0004674">
    <property type="term" value="F:protein serine/threonine kinase activity"/>
    <property type="evidence" value="ECO:0007669"/>
    <property type="project" value="UniProtKB-KW"/>
</dbReference>
<dbReference type="Proteomes" id="UP000237347">
    <property type="component" value="Unassembled WGS sequence"/>
</dbReference>
<dbReference type="FunFam" id="1.10.510.10:FF:000161">
    <property type="entry name" value="Wall-associated receptor kinase-like 20"/>
    <property type="match status" value="1"/>
</dbReference>
<evidence type="ECO:0000256" key="17">
    <source>
        <dbReference type="ARBA" id="ARBA00048679"/>
    </source>
</evidence>
<dbReference type="GO" id="GO:0030247">
    <property type="term" value="F:polysaccharide binding"/>
    <property type="evidence" value="ECO:0007669"/>
    <property type="project" value="InterPro"/>
</dbReference>
<proteinExistence type="predicted"/>
<evidence type="ECO:0000256" key="11">
    <source>
        <dbReference type="ARBA" id="ARBA00022840"/>
    </source>
</evidence>
<protein>
    <recommendedName>
        <fullName evidence="2">non-specific serine/threonine protein kinase</fullName>
        <ecNumber evidence="2">2.7.11.1</ecNumber>
    </recommendedName>
</protein>